<dbReference type="GO" id="GO:0006426">
    <property type="term" value="P:glycyl-tRNA aminoacylation"/>
    <property type="evidence" value="ECO:0007669"/>
    <property type="project" value="TreeGrafter"/>
</dbReference>
<evidence type="ECO:0000313" key="2">
    <source>
        <dbReference type="EMBL" id="GAG16071.1"/>
    </source>
</evidence>
<dbReference type="GO" id="GO:0005737">
    <property type="term" value="C:cytoplasm"/>
    <property type="evidence" value="ECO:0007669"/>
    <property type="project" value="TreeGrafter"/>
</dbReference>
<reference evidence="2" key="1">
    <citation type="journal article" date="2014" name="Front. Microbiol.">
        <title>High frequency of phylogenetically diverse reductive dehalogenase-homologous genes in deep subseafloor sedimentary metagenomes.</title>
        <authorList>
            <person name="Kawai M."/>
            <person name="Futagami T."/>
            <person name="Toyoda A."/>
            <person name="Takaki Y."/>
            <person name="Nishi S."/>
            <person name="Hori S."/>
            <person name="Arai W."/>
            <person name="Tsubouchi T."/>
            <person name="Morono Y."/>
            <person name="Uchiyama I."/>
            <person name="Ito T."/>
            <person name="Fujiyama A."/>
            <person name="Inagaki F."/>
            <person name="Takami H."/>
        </authorList>
    </citation>
    <scope>NUCLEOTIDE SEQUENCE</scope>
    <source>
        <strain evidence="2">Expedition CK06-06</strain>
    </source>
</reference>
<dbReference type="EMBL" id="BARS01037849">
    <property type="protein sequence ID" value="GAG16071.1"/>
    <property type="molecule type" value="Genomic_DNA"/>
</dbReference>
<sequence>MTKYEEIVNLALRRGLFYPASEIYASAPAGFYDYGPYGAAIKRKIVDVWRQELVQKEEMLEIDGAITMPKAVFKSSGHLASLVDPITECGGCHAIYRADQLLKEKTGKEYKEAMSEAELSAGLRKYKISCLKCKGKLSDVRKHSLMVKTPVGVGSKAVDCYLRPETCQSLFLDFARMTKTMRVKLPKGLAQVGRSFRNEISPRQTLLRQVEFLQMEAELFFDPEKINEVEKFKEVKDY</sequence>
<dbReference type="AlphaFoldDB" id="X0WTM3"/>
<dbReference type="InterPro" id="IPR045864">
    <property type="entry name" value="aa-tRNA-synth_II/BPL/LPL"/>
</dbReference>
<dbReference type="SUPFAM" id="SSF55681">
    <property type="entry name" value="Class II aaRS and biotin synthetases"/>
    <property type="match status" value="1"/>
</dbReference>
<gene>
    <name evidence="2" type="ORF">S01H1_57984</name>
</gene>
<feature type="non-terminal residue" evidence="2">
    <location>
        <position position="238"/>
    </location>
</feature>
<name>X0WTM3_9ZZZZ</name>
<dbReference type="PANTHER" id="PTHR10745:SF0">
    <property type="entry name" value="GLYCINE--TRNA LIGASE"/>
    <property type="match status" value="1"/>
</dbReference>
<dbReference type="InterPro" id="IPR027031">
    <property type="entry name" value="Gly-tRNA_synthase/POLG2"/>
</dbReference>
<organism evidence="2">
    <name type="scientific">marine sediment metagenome</name>
    <dbReference type="NCBI Taxonomy" id="412755"/>
    <lineage>
        <taxon>unclassified sequences</taxon>
        <taxon>metagenomes</taxon>
        <taxon>ecological metagenomes</taxon>
    </lineage>
</organism>
<dbReference type="InterPro" id="IPR006195">
    <property type="entry name" value="aa-tRNA-synth_II"/>
</dbReference>
<dbReference type="GO" id="GO:0004820">
    <property type="term" value="F:glycine-tRNA ligase activity"/>
    <property type="evidence" value="ECO:0007669"/>
    <property type="project" value="TreeGrafter"/>
</dbReference>
<accession>X0WTM3</accession>
<dbReference type="PROSITE" id="PS50862">
    <property type="entry name" value="AA_TRNA_LIGASE_II"/>
    <property type="match status" value="1"/>
</dbReference>
<proteinExistence type="predicted"/>
<evidence type="ECO:0000259" key="1">
    <source>
        <dbReference type="PROSITE" id="PS50862"/>
    </source>
</evidence>
<comment type="caution">
    <text evidence="2">The sequence shown here is derived from an EMBL/GenBank/DDBJ whole genome shotgun (WGS) entry which is preliminary data.</text>
</comment>
<dbReference type="PRINTS" id="PR01043">
    <property type="entry name" value="TRNASYNTHGLY"/>
</dbReference>
<dbReference type="Gene3D" id="3.30.930.10">
    <property type="entry name" value="Bira Bifunctional Protein, Domain 2"/>
    <property type="match status" value="1"/>
</dbReference>
<protein>
    <recommendedName>
        <fullName evidence="1">Aminoacyl-transfer RNA synthetases class-II family profile domain-containing protein</fullName>
    </recommendedName>
</protein>
<feature type="domain" description="Aminoacyl-transfer RNA synthetases class-II family profile" evidence="1">
    <location>
        <begin position="6"/>
        <end position="238"/>
    </location>
</feature>
<dbReference type="PANTHER" id="PTHR10745">
    <property type="entry name" value="GLYCYL-TRNA SYNTHETASE/DNA POLYMERASE SUBUNIT GAMMA-2"/>
    <property type="match status" value="1"/>
</dbReference>